<name>A0A2K8SYP2_9NOSO</name>
<keyword evidence="2" id="KW-1185">Reference proteome</keyword>
<dbReference type="Proteomes" id="UP000232003">
    <property type="component" value="Chromosome"/>
</dbReference>
<dbReference type="AlphaFoldDB" id="A0A2K8SYP2"/>
<organism evidence="1 2">
    <name type="scientific">Nostoc flagelliforme CCNUN1</name>
    <dbReference type="NCBI Taxonomy" id="2038116"/>
    <lineage>
        <taxon>Bacteria</taxon>
        <taxon>Bacillati</taxon>
        <taxon>Cyanobacteriota</taxon>
        <taxon>Cyanophyceae</taxon>
        <taxon>Nostocales</taxon>
        <taxon>Nostocaceae</taxon>
        <taxon>Nostoc</taxon>
    </lineage>
</organism>
<proteinExistence type="predicted"/>
<dbReference type="EMBL" id="CP024785">
    <property type="protein sequence ID" value="AUB40567.1"/>
    <property type="molecule type" value="Genomic_DNA"/>
</dbReference>
<evidence type="ECO:0000313" key="2">
    <source>
        <dbReference type="Proteomes" id="UP000232003"/>
    </source>
</evidence>
<accession>A0A2K8SYP2</accession>
<evidence type="ECO:0000313" key="1">
    <source>
        <dbReference type="EMBL" id="AUB40567.1"/>
    </source>
</evidence>
<protein>
    <submittedName>
        <fullName evidence="1">Uncharacterized protein</fullName>
    </submittedName>
</protein>
<sequence>MKESRTQRKHTFLRSGFSQNYKQKLDNLSIITASFVQIESRLSEEI</sequence>
<gene>
    <name evidence="1" type="ORF">COO91_06584</name>
</gene>
<dbReference type="KEGG" id="nfl:COO91_06584"/>
<reference evidence="1 2" key="1">
    <citation type="submission" date="2017-11" db="EMBL/GenBank/DDBJ databases">
        <title>Complete genome of a free-living desiccation-tolerant cyanobacterium and its photosynthetic adaptation to extreme terrestrial habitat.</title>
        <authorList>
            <person name="Shang J."/>
        </authorList>
    </citation>
    <scope>NUCLEOTIDE SEQUENCE [LARGE SCALE GENOMIC DNA]</scope>
    <source>
        <strain evidence="1 2">CCNUN1</strain>
    </source>
</reference>